<evidence type="ECO:0000313" key="1">
    <source>
        <dbReference type="EMBL" id="KAI9922319.1"/>
    </source>
</evidence>
<keyword evidence="2" id="KW-1185">Reference proteome</keyword>
<protein>
    <submittedName>
        <fullName evidence="1">Uncharacterized protein</fullName>
    </submittedName>
</protein>
<gene>
    <name evidence="1" type="ORF">PsorP6_000979</name>
</gene>
<evidence type="ECO:0000313" key="2">
    <source>
        <dbReference type="Proteomes" id="UP001163321"/>
    </source>
</evidence>
<name>A0ACC0WU92_9STRA</name>
<organism evidence="1 2">
    <name type="scientific">Peronosclerospora sorghi</name>
    <dbReference type="NCBI Taxonomy" id="230839"/>
    <lineage>
        <taxon>Eukaryota</taxon>
        <taxon>Sar</taxon>
        <taxon>Stramenopiles</taxon>
        <taxon>Oomycota</taxon>
        <taxon>Peronosporomycetes</taxon>
        <taxon>Peronosporales</taxon>
        <taxon>Peronosporaceae</taxon>
        <taxon>Peronosclerospora</taxon>
    </lineage>
</organism>
<proteinExistence type="predicted"/>
<comment type="caution">
    <text evidence="1">The sequence shown here is derived from an EMBL/GenBank/DDBJ whole genome shotgun (WGS) entry which is preliminary data.</text>
</comment>
<dbReference type="Proteomes" id="UP001163321">
    <property type="component" value="Chromosome 1"/>
</dbReference>
<dbReference type="EMBL" id="CM047580">
    <property type="protein sequence ID" value="KAI9922319.1"/>
    <property type="molecule type" value="Genomic_DNA"/>
</dbReference>
<sequence>MVGVSGNEKRSMQDDAVSRRELLTSCSTRGLKEEKFPRLASYCCGYLWCVRTCGLSLCFLEPYTKQVPSFFSSVDAIT</sequence>
<reference evidence="1 2" key="1">
    <citation type="journal article" date="2022" name="bioRxiv">
        <title>The genome of the oomycete Peronosclerospora sorghi, a cosmopolitan pathogen of maize and sorghum, is inflated with dispersed pseudogenes.</title>
        <authorList>
            <person name="Fletcher K."/>
            <person name="Martin F."/>
            <person name="Isakeit T."/>
            <person name="Cavanaugh K."/>
            <person name="Magill C."/>
            <person name="Michelmore R."/>
        </authorList>
    </citation>
    <scope>NUCLEOTIDE SEQUENCE [LARGE SCALE GENOMIC DNA]</scope>
    <source>
        <strain evidence="1">P6</strain>
    </source>
</reference>
<accession>A0ACC0WU92</accession>